<gene>
    <name evidence="10" type="ORF">RIF29_03948</name>
</gene>
<dbReference type="PANTHER" id="PTHR10791:SF120">
    <property type="entry name" value="BIDIRECTIONAL SUGAR TRANSPORTER SWEET17"/>
    <property type="match status" value="1"/>
</dbReference>
<comment type="function">
    <text evidence="9">Mediates both low-affinity uptake and efflux of sugar across the membrane.</text>
</comment>
<keyword evidence="6" id="KW-0677">Repeat</keyword>
<keyword evidence="11" id="KW-1185">Reference proteome</keyword>
<evidence type="ECO:0000256" key="3">
    <source>
        <dbReference type="ARBA" id="ARBA00022448"/>
    </source>
</evidence>
<dbReference type="GO" id="GO:0051119">
    <property type="term" value="F:sugar transmembrane transporter activity"/>
    <property type="evidence" value="ECO:0007669"/>
    <property type="project" value="InterPro"/>
</dbReference>
<feature type="transmembrane region" description="Helical" evidence="9">
    <location>
        <begin position="42"/>
        <end position="59"/>
    </location>
</feature>
<organism evidence="10 11">
    <name type="scientific">Crotalaria pallida</name>
    <name type="common">Smooth rattlebox</name>
    <name type="synonym">Crotalaria striata</name>
    <dbReference type="NCBI Taxonomy" id="3830"/>
    <lineage>
        <taxon>Eukaryota</taxon>
        <taxon>Viridiplantae</taxon>
        <taxon>Streptophyta</taxon>
        <taxon>Embryophyta</taxon>
        <taxon>Tracheophyta</taxon>
        <taxon>Spermatophyta</taxon>
        <taxon>Magnoliopsida</taxon>
        <taxon>eudicotyledons</taxon>
        <taxon>Gunneridae</taxon>
        <taxon>Pentapetalae</taxon>
        <taxon>rosids</taxon>
        <taxon>fabids</taxon>
        <taxon>Fabales</taxon>
        <taxon>Fabaceae</taxon>
        <taxon>Papilionoideae</taxon>
        <taxon>50 kb inversion clade</taxon>
        <taxon>genistoids sensu lato</taxon>
        <taxon>core genistoids</taxon>
        <taxon>Crotalarieae</taxon>
        <taxon>Crotalaria</taxon>
    </lineage>
</organism>
<accession>A0AAN9J0P8</accession>
<dbReference type="Proteomes" id="UP001372338">
    <property type="component" value="Unassembled WGS sequence"/>
</dbReference>
<evidence type="ECO:0000256" key="4">
    <source>
        <dbReference type="ARBA" id="ARBA00022597"/>
    </source>
</evidence>
<dbReference type="GO" id="GO:0005886">
    <property type="term" value="C:plasma membrane"/>
    <property type="evidence" value="ECO:0007669"/>
    <property type="project" value="UniProtKB-SubCell"/>
</dbReference>
<name>A0AAN9J0P8_CROPI</name>
<dbReference type="GO" id="GO:0012505">
    <property type="term" value="C:endomembrane system"/>
    <property type="evidence" value="ECO:0007669"/>
    <property type="project" value="UniProtKB-SubCell"/>
</dbReference>
<proteinExistence type="inferred from homology"/>
<keyword evidence="3 9" id="KW-0813">Transport</keyword>
<evidence type="ECO:0000256" key="2">
    <source>
        <dbReference type="ARBA" id="ARBA00007809"/>
    </source>
</evidence>
<dbReference type="GO" id="GO:0051260">
    <property type="term" value="P:protein homooligomerization"/>
    <property type="evidence" value="ECO:0007669"/>
    <property type="project" value="UniProtKB-ARBA"/>
</dbReference>
<keyword evidence="5 9" id="KW-0812">Transmembrane</keyword>
<evidence type="ECO:0000256" key="6">
    <source>
        <dbReference type="ARBA" id="ARBA00022737"/>
    </source>
</evidence>
<dbReference type="Gene3D" id="1.20.1280.290">
    <property type="match status" value="2"/>
</dbReference>
<dbReference type="AlphaFoldDB" id="A0AAN9J0P8"/>
<keyword evidence="7 9" id="KW-1133">Transmembrane helix</keyword>
<dbReference type="EMBL" id="JAYWIO010000001">
    <property type="protein sequence ID" value="KAK7289913.1"/>
    <property type="molecule type" value="Genomic_DNA"/>
</dbReference>
<feature type="transmembrane region" description="Helical" evidence="9">
    <location>
        <begin position="126"/>
        <end position="147"/>
    </location>
</feature>
<comment type="subcellular location">
    <subcellularLocation>
        <location evidence="9">Cell membrane</location>
        <topology evidence="9">Multi-pass membrane protein</topology>
    </subcellularLocation>
    <subcellularLocation>
        <location evidence="1">Endomembrane system</location>
        <topology evidence="1">Multi-pass membrane protein</topology>
    </subcellularLocation>
</comment>
<evidence type="ECO:0000313" key="11">
    <source>
        <dbReference type="Proteomes" id="UP001372338"/>
    </source>
</evidence>
<feature type="transmembrane region" description="Helical" evidence="9">
    <location>
        <begin position="6"/>
        <end position="30"/>
    </location>
</feature>
<evidence type="ECO:0000313" key="10">
    <source>
        <dbReference type="EMBL" id="KAK7289913.1"/>
    </source>
</evidence>
<feature type="transmembrane region" description="Helical" evidence="9">
    <location>
        <begin position="65"/>
        <end position="87"/>
    </location>
</feature>
<evidence type="ECO:0000256" key="9">
    <source>
        <dbReference type="RuleBase" id="RU910715"/>
    </source>
</evidence>
<reference evidence="10 11" key="1">
    <citation type="submission" date="2024-01" db="EMBL/GenBank/DDBJ databases">
        <title>The genomes of 5 underutilized Papilionoideae crops provide insights into root nodulation and disease resistanc.</title>
        <authorList>
            <person name="Yuan L."/>
        </authorList>
    </citation>
    <scope>NUCLEOTIDE SEQUENCE [LARGE SCALE GENOMIC DNA]</scope>
    <source>
        <strain evidence="10">ZHUSHIDOU_FW_LH</strain>
        <tissue evidence="10">Leaf</tissue>
    </source>
</reference>
<keyword evidence="8 9" id="KW-0472">Membrane</keyword>
<protein>
    <recommendedName>
        <fullName evidence="9">Bidirectional sugar transporter SWEET</fullName>
    </recommendedName>
</protein>
<feature type="transmembrane region" description="Helical" evidence="9">
    <location>
        <begin position="99"/>
        <end position="120"/>
    </location>
</feature>
<comment type="similarity">
    <text evidence="2 9">Belongs to the SWEET sugar transporter family.</text>
</comment>
<comment type="caution">
    <text evidence="10">The sequence shown here is derived from an EMBL/GenBank/DDBJ whole genome shotgun (WGS) entry which is preliminary data.</text>
</comment>
<dbReference type="FunFam" id="1.20.1280.290:FF:000002">
    <property type="entry name" value="Bidirectional sugar transporter SWEET"/>
    <property type="match status" value="1"/>
</dbReference>
<keyword evidence="4 9" id="KW-0762">Sugar transport</keyword>
<evidence type="ECO:0000256" key="7">
    <source>
        <dbReference type="ARBA" id="ARBA00022989"/>
    </source>
</evidence>
<evidence type="ECO:0000256" key="5">
    <source>
        <dbReference type="ARBA" id="ARBA00022692"/>
    </source>
</evidence>
<evidence type="ECO:0000256" key="8">
    <source>
        <dbReference type="ARBA" id="ARBA00023136"/>
    </source>
</evidence>
<dbReference type="PANTHER" id="PTHR10791">
    <property type="entry name" value="RAG1-ACTIVATING PROTEIN 1"/>
    <property type="match status" value="1"/>
</dbReference>
<dbReference type="InterPro" id="IPR047664">
    <property type="entry name" value="SWEET"/>
</dbReference>
<feature type="transmembrane region" description="Helical" evidence="9">
    <location>
        <begin position="159"/>
        <end position="181"/>
    </location>
</feature>
<dbReference type="Pfam" id="PF03083">
    <property type="entry name" value="MtN3_slv"/>
    <property type="match status" value="2"/>
</dbReference>
<evidence type="ECO:0000256" key="1">
    <source>
        <dbReference type="ARBA" id="ARBA00004127"/>
    </source>
</evidence>
<sequence>MAELSFFVGVVGNIISILLFVSPVPAFLRIIKHRSTEDFSSIPYICTLLNCSLWTYYGLIKSGEYLVATVNGFGIVVETIYLVLFLIYAPKRMRMKTAILAGILDVGILAAAIVVTQLAMNGEGRINAVGLMGAGLNIVMYGSPLAAMKTVVTTKSVEYMPFFLSFFSFVNGGVWLLYAVLVRDLILGVPNGTGFALGAMQLVLYGIYRNGKASNHISSGLEEGWQHEHLISSSSQSRERDEKPI</sequence>
<dbReference type="FunFam" id="1.20.1280.290:FF:000001">
    <property type="entry name" value="Bidirectional sugar transporter SWEET"/>
    <property type="match status" value="1"/>
</dbReference>
<dbReference type="InterPro" id="IPR004316">
    <property type="entry name" value="SWEET_rpt"/>
</dbReference>
<feature type="transmembrane region" description="Helical" evidence="9">
    <location>
        <begin position="187"/>
        <end position="208"/>
    </location>
</feature>